<organism evidence="1">
    <name type="scientific">uncultured Microvirga sp</name>
    <dbReference type="NCBI Taxonomy" id="412392"/>
    <lineage>
        <taxon>Bacteria</taxon>
        <taxon>Pseudomonadati</taxon>
        <taxon>Pseudomonadota</taxon>
        <taxon>Alphaproteobacteria</taxon>
        <taxon>Hyphomicrobiales</taxon>
        <taxon>Methylobacteriaceae</taxon>
        <taxon>Microvirga</taxon>
        <taxon>environmental samples</taxon>
    </lineage>
</organism>
<dbReference type="GO" id="GO:0004829">
    <property type="term" value="F:threonine-tRNA ligase activity"/>
    <property type="evidence" value="ECO:0007669"/>
    <property type="project" value="UniProtKB-EC"/>
</dbReference>
<keyword evidence="1" id="KW-0030">Aminoacyl-tRNA synthetase</keyword>
<evidence type="ECO:0000313" key="1">
    <source>
        <dbReference type="EMBL" id="CAA9319697.1"/>
    </source>
</evidence>
<proteinExistence type="predicted"/>
<protein>
    <submittedName>
        <fullName evidence="1">Threonyl-tRNA synthetase</fullName>
        <ecNumber evidence="1">6.1.1.3</ecNumber>
    </submittedName>
</protein>
<gene>
    <name evidence="1" type="ORF">AVDCRST_MAG90-1563</name>
</gene>
<feature type="non-terminal residue" evidence="1">
    <location>
        <position position="1"/>
    </location>
</feature>
<name>A0A6J4L056_9HYPH</name>
<sequence>AAPGDVRLAGAIHRHPDRGSRRPVPALARPRAGRGVWRIASQACVL</sequence>
<accession>A0A6J4L056</accession>
<keyword evidence="1" id="KW-0436">Ligase</keyword>
<reference evidence="1" key="1">
    <citation type="submission" date="2020-02" db="EMBL/GenBank/DDBJ databases">
        <authorList>
            <person name="Meier V. D."/>
        </authorList>
    </citation>
    <scope>NUCLEOTIDE SEQUENCE</scope>
    <source>
        <strain evidence="1">AVDCRST_MAG90</strain>
    </source>
</reference>
<feature type="non-terminal residue" evidence="1">
    <location>
        <position position="46"/>
    </location>
</feature>
<dbReference type="AlphaFoldDB" id="A0A6J4L056"/>
<dbReference type="EMBL" id="CADCUC010000178">
    <property type="protein sequence ID" value="CAA9319697.1"/>
    <property type="molecule type" value="Genomic_DNA"/>
</dbReference>
<dbReference type="EC" id="6.1.1.3" evidence="1"/>